<dbReference type="Proteomes" id="UP000887563">
    <property type="component" value="Unplaced"/>
</dbReference>
<accession>A0A914L523</accession>
<proteinExistence type="predicted"/>
<reference evidence="2" key="1">
    <citation type="submission" date="2022-11" db="UniProtKB">
        <authorList>
            <consortium name="WormBaseParasite"/>
        </authorList>
    </citation>
    <scope>IDENTIFICATION</scope>
</reference>
<dbReference type="AlphaFoldDB" id="A0A914L523"/>
<keyword evidence="1" id="KW-1185">Reference proteome</keyword>
<evidence type="ECO:0000313" key="1">
    <source>
        <dbReference type="Proteomes" id="UP000887563"/>
    </source>
</evidence>
<dbReference type="WBParaSite" id="Minc3s00265g08966">
    <property type="protein sequence ID" value="Minc3s00265g08966"/>
    <property type="gene ID" value="Minc3s00265g08966"/>
</dbReference>
<organism evidence="1 2">
    <name type="scientific">Meloidogyne incognita</name>
    <name type="common">Southern root-knot nematode worm</name>
    <name type="synonym">Oxyuris incognita</name>
    <dbReference type="NCBI Taxonomy" id="6306"/>
    <lineage>
        <taxon>Eukaryota</taxon>
        <taxon>Metazoa</taxon>
        <taxon>Ecdysozoa</taxon>
        <taxon>Nematoda</taxon>
        <taxon>Chromadorea</taxon>
        <taxon>Rhabditida</taxon>
        <taxon>Tylenchina</taxon>
        <taxon>Tylenchomorpha</taxon>
        <taxon>Tylenchoidea</taxon>
        <taxon>Meloidogynidae</taxon>
        <taxon>Meloidogyninae</taxon>
        <taxon>Meloidogyne</taxon>
        <taxon>Meloidogyne incognita group</taxon>
    </lineage>
</organism>
<sequence length="78" mass="9107">MISPLETLIKNIIKTNNLFLNVQRFLFFDKFRGLIFLGKQQLINLNVFLRIQQSKQTKKPNAIVEQAIKKSDMNGEQV</sequence>
<evidence type="ECO:0000313" key="2">
    <source>
        <dbReference type="WBParaSite" id="Minc3s00265g08966"/>
    </source>
</evidence>
<name>A0A914L523_MELIC</name>
<protein>
    <submittedName>
        <fullName evidence="2">Uncharacterized protein</fullName>
    </submittedName>
</protein>